<name>A0ABQ2UVR5_9ACTN</name>
<evidence type="ECO:0000313" key="1">
    <source>
        <dbReference type="EMBL" id="GGU52609.1"/>
    </source>
</evidence>
<accession>A0ABQ2UVR5</accession>
<gene>
    <name evidence="1" type="ORF">GCM10010211_16280</name>
</gene>
<keyword evidence="2" id="KW-1185">Reference proteome</keyword>
<proteinExistence type="predicted"/>
<organism evidence="1 2">
    <name type="scientific">Streptomyces albospinus</name>
    <dbReference type="NCBI Taxonomy" id="285515"/>
    <lineage>
        <taxon>Bacteria</taxon>
        <taxon>Bacillati</taxon>
        <taxon>Actinomycetota</taxon>
        <taxon>Actinomycetes</taxon>
        <taxon>Kitasatosporales</taxon>
        <taxon>Streptomycetaceae</taxon>
        <taxon>Streptomyces</taxon>
    </lineage>
</organism>
<reference evidence="2" key="1">
    <citation type="journal article" date="2019" name="Int. J. Syst. Evol. Microbiol.">
        <title>The Global Catalogue of Microorganisms (GCM) 10K type strain sequencing project: providing services to taxonomists for standard genome sequencing and annotation.</title>
        <authorList>
            <consortium name="The Broad Institute Genomics Platform"/>
            <consortium name="The Broad Institute Genome Sequencing Center for Infectious Disease"/>
            <person name="Wu L."/>
            <person name="Ma J."/>
        </authorList>
    </citation>
    <scope>NUCLEOTIDE SEQUENCE [LARGE SCALE GENOMIC DNA]</scope>
    <source>
        <strain evidence="2">JCM 3399</strain>
    </source>
</reference>
<comment type="caution">
    <text evidence="1">The sequence shown here is derived from an EMBL/GenBank/DDBJ whole genome shotgun (WGS) entry which is preliminary data.</text>
</comment>
<sequence length="74" mass="7870">MGCGGGEIAPLGGADGSEQFQQLELGGGLRGGGAHSWSVPKVLHVINYLLDHFNYLGLPSAKYLMSLNIYDLKH</sequence>
<dbReference type="EMBL" id="BMRP01000004">
    <property type="protein sequence ID" value="GGU52609.1"/>
    <property type="molecule type" value="Genomic_DNA"/>
</dbReference>
<dbReference type="Proteomes" id="UP000654471">
    <property type="component" value="Unassembled WGS sequence"/>
</dbReference>
<evidence type="ECO:0000313" key="2">
    <source>
        <dbReference type="Proteomes" id="UP000654471"/>
    </source>
</evidence>
<protein>
    <submittedName>
        <fullName evidence="1">Uncharacterized protein</fullName>
    </submittedName>
</protein>